<dbReference type="AlphaFoldDB" id="G6YCN9"/>
<evidence type="ECO:0000259" key="14">
    <source>
        <dbReference type="Pfam" id="PF02163"/>
    </source>
</evidence>
<feature type="domain" description="Peptidase M50" evidence="14">
    <location>
        <begin position="55"/>
        <end position="128"/>
    </location>
</feature>
<evidence type="ECO:0000256" key="3">
    <source>
        <dbReference type="ARBA" id="ARBA00007931"/>
    </source>
</evidence>
<keyword evidence="16" id="KW-1185">Reference proteome</keyword>
<dbReference type="GO" id="GO:0006508">
    <property type="term" value="P:proteolysis"/>
    <property type="evidence" value="ECO:0007669"/>
    <property type="project" value="UniProtKB-KW"/>
</dbReference>
<evidence type="ECO:0000256" key="2">
    <source>
        <dbReference type="ARBA" id="ARBA00004141"/>
    </source>
</evidence>
<feature type="transmembrane region" description="Helical" evidence="13">
    <location>
        <begin position="21"/>
        <end position="38"/>
    </location>
</feature>
<evidence type="ECO:0000256" key="12">
    <source>
        <dbReference type="SAM" id="MobiDB-lite"/>
    </source>
</evidence>
<proteinExistence type="inferred from homology"/>
<dbReference type="InterPro" id="IPR008915">
    <property type="entry name" value="Peptidase_M50"/>
</dbReference>
<feature type="compositionally biased region" description="Basic and acidic residues" evidence="12">
    <location>
        <begin position="250"/>
        <end position="266"/>
    </location>
</feature>
<evidence type="ECO:0000256" key="4">
    <source>
        <dbReference type="ARBA" id="ARBA00022670"/>
    </source>
</evidence>
<dbReference type="GO" id="GO:0046872">
    <property type="term" value="F:metal ion binding"/>
    <property type="evidence" value="ECO:0007669"/>
    <property type="project" value="UniProtKB-KW"/>
</dbReference>
<dbReference type="GO" id="GO:0008237">
    <property type="term" value="F:metallopeptidase activity"/>
    <property type="evidence" value="ECO:0007669"/>
    <property type="project" value="UniProtKB-KW"/>
</dbReference>
<evidence type="ECO:0000313" key="15">
    <source>
        <dbReference type="EMBL" id="EHH10361.1"/>
    </source>
</evidence>
<evidence type="ECO:0000256" key="8">
    <source>
        <dbReference type="ARBA" id="ARBA00022833"/>
    </source>
</evidence>
<feature type="region of interest" description="Disordered" evidence="12">
    <location>
        <begin position="240"/>
        <end position="281"/>
    </location>
</feature>
<keyword evidence="8" id="KW-0862">Zinc</keyword>
<comment type="similarity">
    <text evidence="3">Belongs to the peptidase M50B family.</text>
</comment>
<dbReference type="PANTHER" id="PTHR39188">
    <property type="entry name" value="MEMBRANE-ASSOCIATED ZINC METALLOPROTEASE M50B"/>
    <property type="match status" value="1"/>
</dbReference>
<dbReference type="Proteomes" id="UP000002949">
    <property type="component" value="Unassembled WGS sequence"/>
</dbReference>
<comment type="subcellular location">
    <subcellularLocation>
        <location evidence="2">Membrane</location>
        <topology evidence="2">Multi-pass membrane protein</topology>
    </subcellularLocation>
</comment>
<dbReference type="EMBL" id="AGSN01000128">
    <property type="protein sequence ID" value="EHH10361.1"/>
    <property type="molecule type" value="Genomic_DNA"/>
</dbReference>
<evidence type="ECO:0000256" key="6">
    <source>
        <dbReference type="ARBA" id="ARBA00022723"/>
    </source>
</evidence>
<evidence type="ECO:0000256" key="1">
    <source>
        <dbReference type="ARBA" id="ARBA00001947"/>
    </source>
</evidence>
<evidence type="ECO:0000256" key="11">
    <source>
        <dbReference type="ARBA" id="ARBA00023136"/>
    </source>
</evidence>
<reference evidence="15 16" key="1">
    <citation type="journal article" date="2012" name="J. Bacteriol.">
        <title>Draft Genome Sequence of Plant Growth-Promoting Rhizobium Mesorhizobium amorphae, Isolated from Zinc-Lead Mine Tailings.</title>
        <authorList>
            <person name="Hao X."/>
            <person name="Lin Y."/>
            <person name="Johnstone L."/>
            <person name="Baltrus D.A."/>
            <person name="Miller S.J."/>
            <person name="Wei G."/>
            <person name="Rensing C."/>
        </authorList>
    </citation>
    <scope>NUCLEOTIDE SEQUENCE [LARGE SCALE GENOMIC DNA]</scope>
    <source>
        <strain evidence="15 16">CCNWGS0123</strain>
    </source>
</reference>
<evidence type="ECO:0000256" key="10">
    <source>
        <dbReference type="ARBA" id="ARBA00023049"/>
    </source>
</evidence>
<keyword evidence="4" id="KW-0645">Protease</keyword>
<keyword evidence="9 13" id="KW-1133">Transmembrane helix</keyword>
<accession>G6YCN9</accession>
<name>G6YCN9_9HYPH</name>
<feature type="transmembrane region" description="Helical" evidence="13">
    <location>
        <begin position="50"/>
        <end position="69"/>
    </location>
</feature>
<dbReference type="PATRIC" id="fig|1082933.3.peg.3634"/>
<protein>
    <submittedName>
        <fullName evidence="15">Peptidase, M50 family protein</fullName>
    </submittedName>
</protein>
<feature type="domain" description="Peptidase M50" evidence="14">
    <location>
        <begin position="157"/>
        <end position="211"/>
    </location>
</feature>
<evidence type="ECO:0000256" key="7">
    <source>
        <dbReference type="ARBA" id="ARBA00022801"/>
    </source>
</evidence>
<feature type="transmembrane region" description="Helical" evidence="13">
    <location>
        <begin position="150"/>
        <end position="174"/>
    </location>
</feature>
<organism evidence="15 16">
    <name type="scientific">Mesorhizobium amorphae CCNWGS0123</name>
    <dbReference type="NCBI Taxonomy" id="1082933"/>
    <lineage>
        <taxon>Bacteria</taxon>
        <taxon>Pseudomonadati</taxon>
        <taxon>Pseudomonadota</taxon>
        <taxon>Alphaproteobacteria</taxon>
        <taxon>Hyphomicrobiales</taxon>
        <taxon>Phyllobacteriaceae</taxon>
        <taxon>Mesorhizobium</taxon>
    </lineage>
</organism>
<evidence type="ECO:0000256" key="13">
    <source>
        <dbReference type="SAM" id="Phobius"/>
    </source>
</evidence>
<evidence type="ECO:0000313" key="16">
    <source>
        <dbReference type="Proteomes" id="UP000002949"/>
    </source>
</evidence>
<dbReference type="eggNOG" id="COG1994">
    <property type="taxonomic scope" value="Bacteria"/>
</dbReference>
<evidence type="ECO:0000256" key="9">
    <source>
        <dbReference type="ARBA" id="ARBA00022989"/>
    </source>
</evidence>
<keyword evidence="10" id="KW-0482">Metalloprotease</keyword>
<comment type="cofactor">
    <cofactor evidence="1">
        <name>Zn(2+)</name>
        <dbReference type="ChEBI" id="CHEBI:29105"/>
    </cofactor>
</comment>
<dbReference type="STRING" id="1082933.A6B35_21870"/>
<feature type="transmembrane region" description="Helical" evidence="13">
    <location>
        <begin position="201"/>
        <end position="229"/>
    </location>
</feature>
<feature type="transmembrane region" description="Helical" evidence="13">
    <location>
        <begin position="105"/>
        <end position="130"/>
    </location>
</feature>
<sequence length="281" mass="30862">MRRFGWDRKNDALVFSLKGNIPVRVSWTFAIPVVLPFLHEWSARPKAALIHTSIFAALFFVSVFLHELAHAWAARRQGIGTDRIELYLFGGLAYFRRGATSPYGWAWIAFAGPLANILLAAFFAASYYLIARPLAPVEADSLFSAPPPMPITYLAWTLWVGALLNGVLAILNILPAYPLDGGMIAGHLLAQRFGEGRAARIVGFCGVVLSILRFAVILPAAVAGILLWLPPSFKPNWRALRGTGRKKTGSRREAAKAAGDEVEWRGKGGWPVNQGVERQDD</sequence>
<dbReference type="GO" id="GO:0016020">
    <property type="term" value="C:membrane"/>
    <property type="evidence" value="ECO:0007669"/>
    <property type="project" value="UniProtKB-SubCell"/>
</dbReference>
<keyword evidence="7" id="KW-0378">Hydrolase</keyword>
<keyword evidence="6" id="KW-0479">Metal-binding</keyword>
<keyword evidence="11 13" id="KW-0472">Membrane</keyword>
<keyword evidence="5 13" id="KW-0812">Transmembrane</keyword>
<dbReference type="PANTHER" id="PTHR39188:SF3">
    <property type="entry name" value="STAGE IV SPORULATION PROTEIN FB"/>
    <property type="match status" value="1"/>
</dbReference>
<dbReference type="Pfam" id="PF02163">
    <property type="entry name" value="Peptidase_M50"/>
    <property type="match status" value="2"/>
</dbReference>
<gene>
    <name evidence="15" type="ORF">MEA186_18622</name>
</gene>
<evidence type="ECO:0000256" key="5">
    <source>
        <dbReference type="ARBA" id="ARBA00022692"/>
    </source>
</evidence>